<evidence type="ECO:0000313" key="2">
    <source>
        <dbReference type="EMBL" id="GAA0955256.1"/>
    </source>
</evidence>
<evidence type="ECO:0000313" key="3">
    <source>
        <dbReference type="Proteomes" id="UP001500665"/>
    </source>
</evidence>
<keyword evidence="3" id="KW-1185">Reference proteome</keyword>
<keyword evidence="1" id="KW-0472">Membrane</keyword>
<accession>A0ABP4BXU2</accession>
<protein>
    <recommendedName>
        <fullName evidence="4">DUF4333 domain-containing protein</fullName>
    </recommendedName>
</protein>
<evidence type="ECO:0008006" key="4">
    <source>
        <dbReference type="Google" id="ProtNLM"/>
    </source>
</evidence>
<evidence type="ECO:0000256" key="1">
    <source>
        <dbReference type="SAM" id="Phobius"/>
    </source>
</evidence>
<dbReference type="Proteomes" id="UP001500665">
    <property type="component" value="Unassembled WGS sequence"/>
</dbReference>
<reference evidence="3" key="1">
    <citation type="journal article" date="2019" name="Int. J. Syst. Evol. Microbiol.">
        <title>The Global Catalogue of Microorganisms (GCM) 10K type strain sequencing project: providing services to taxonomists for standard genome sequencing and annotation.</title>
        <authorList>
            <consortium name="The Broad Institute Genomics Platform"/>
            <consortium name="The Broad Institute Genome Sequencing Center for Infectious Disease"/>
            <person name="Wu L."/>
            <person name="Ma J."/>
        </authorList>
    </citation>
    <scope>NUCLEOTIDE SEQUENCE [LARGE SCALE GENOMIC DNA]</scope>
    <source>
        <strain evidence="3">JCM 10696</strain>
    </source>
</reference>
<organism evidence="2 3">
    <name type="scientific">Actinocorallia libanotica</name>
    <dbReference type="NCBI Taxonomy" id="46162"/>
    <lineage>
        <taxon>Bacteria</taxon>
        <taxon>Bacillati</taxon>
        <taxon>Actinomycetota</taxon>
        <taxon>Actinomycetes</taxon>
        <taxon>Streptosporangiales</taxon>
        <taxon>Thermomonosporaceae</taxon>
        <taxon>Actinocorallia</taxon>
    </lineage>
</organism>
<name>A0ABP4BXU2_9ACTN</name>
<gene>
    <name evidence="2" type="ORF">GCM10009550_39760</name>
</gene>
<feature type="transmembrane region" description="Helical" evidence="1">
    <location>
        <begin position="69"/>
        <end position="89"/>
    </location>
</feature>
<comment type="caution">
    <text evidence="2">The sequence shown here is derived from an EMBL/GenBank/DDBJ whole genome shotgun (WGS) entry which is preliminary data.</text>
</comment>
<sequence length="216" mass="22963">MRAGWDVVVPGRGKAAVCPVGSCCRVLQGEEPRPRPQMPVANATATAERGVATGGVVSSVSMCMRLSRVGVVVAGVVLVGAVSGAFWLVPRADRGTGCPREKHGTVVDWTPFLRFGGRTYHSTLFEAPERVGRAKVGEEVGKVVCHLSSRSDAERLISSYPDGTAPFLRVGTSVHRLVGHPVECRVVVDDEGDFTVYVARHEVNGRDVPSCPDGTD</sequence>
<keyword evidence="1" id="KW-1133">Transmembrane helix</keyword>
<proteinExistence type="predicted"/>
<dbReference type="EMBL" id="BAAAHH010000016">
    <property type="protein sequence ID" value="GAA0955256.1"/>
    <property type="molecule type" value="Genomic_DNA"/>
</dbReference>
<keyword evidence="1" id="KW-0812">Transmembrane</keyword>